<dbReference type="Gene3D" id="3.40.710.10">
    <property type="entry name" value="DD-peptidase/beta-lactamase superfamily"/>
    <property type="match status" value="1"/>
</dbReference>
<dbReference type="GO" id="GO:0071555">
    <property type="term" value="P:cell wall organization"/>
    <property type="evidence" value="ECO:0007669"/>
    <property type="project" value="UniProtKB-KW"/>
</dbReference>
<evidence type="ECO:0000256" key="6">
    <source>
        <dbReference type="ARBA" id="ARBA00022960"/>
    </source>
</evidence>
<dbReference type="SUPFAM" id="SSF56601">
    <property type="entry name" value="beta-lactamase/transpeptidase-like"/>
    <property type="match status" value="1"/>
</dbReference>
<evidence type="ECO:0000256" key="7">
    <source>
        <dbReference type="ARBA" id="ARBA00022984"/>
    </source>
</evidence>
<keyword evidence="9" id="KW-0472">Membrane</keyword>
<dbReference type="GO" id="GO:0008658">
    <property type="term" value="F:penicillin binding"/>
    <property type="evidence" value="ECO:0007669"/>
    <property type="project" value="InterPro"/>
</dbReference>
<evidence type="ECO:0000256" key="11">
    <source>
        <dbReference type="SAM" id="MobiDB-lite"/>
    </source>
</evidence>
<keyword evidence="3" id="KW-1003">Cell membrane</keyword>
<protein>
    <submittedName>
        <fullName evidence="14">Penicillin-binding protein 2</fullName>
    </submittedName>
</protein>
<organism evidence="14 15">
    <name type="scientific">Pseudopedobacter saltans</name>
    <dbReference type="NCBI Taxonomy" id="151895"/>
    <lineage>
        <taxon>Bacteria</taxon>
        <taxon>Pseudomonadati</taxon>
        <taxon>Bacteroidota</taxon>
        <taxon>Sphingobacteriia</taxon>
        <taxon>Sphingobacteriales</taxon>
        <taxon>Sphingobacteriaceae</taxon>
        <taxon>Pseudopedobacter</taxon>
    </lineage>
</organism>
<evidence type="ECO:0000256" key="2">
    <source>
        <dbReference type="ARBA" id="ARBA00004236"/>
    </source>
</evidence>
<evidence type="ECO:0000256" key="1">
    <source>
        <dbReference type="ARBA" id="ARBA00004167"/>
    </source>
</evidence>
<keyword evidence="5" id="KW-0812">Transmembrane</keyword>
<dbReference type="Proteomes" id="UP000249645">
    <property type="component" value="Unassembled WGS sequence"/>
</dbReference>
<dbReference type="PANTHER" id="PTHR30627">
    <property type="entry name" value="PEPTIDOGLYCAN D,D-TRANSPEPTIDASE"/>
    <property type="match status" value="1"/>
</dbReference>
<dbReference type="SUPFAM" id="SSF56519">
    <property type="entry name" value="Penicillin binding protein dimerisation domain"/>
    <property type="match status" value="1"/>
</dbReference>
<evidence type="ECO:0000256" key="10">
    <source>
        <dbReference type="ARBA" id="ARBA00023316"/>
    </source>
</evidence>
<dbReference type="InterPro" id="IPR001460">
    <property type="entry name" value="PCN-bd_Tpept"/>
</dbReference>
<evidence type="ECO:0000313" key="14">
    <source>
        <dbReference type="EMBL" id="PZP49916.1"/>
    </source>
</evidence>
<keyword evidence="8" id="KW-1133">Transmembrane helix</keyword>
<dbReference type="Gene3D" id="3.90.1310.10">
    <property type="entry name" value="Penicillin-binding protein 2a (Domain 2)"/>
    <property type="match status" value="1"/>
</dbReference>
<dbReference type="Pfam" id="PF00905">
    <property type="entry name" value="Transpeptidase"/>
    <property type="match status" value="1"/>
</dbReference>
<evidence type="ECO:0000256" key="9">
    <source>
        <dbReference type="ARBA" id="ARBA00023136"/>
    </source>
</evidence>
<dbReference type="PANTHER" id="PTHR30627:SF2">
    <property type="entry name" value="PEPTIDOGLYCAN D,D-TRANSPEPTIDASE MRDA"/>
    <property type="match status" value="1"/>
</dbReference>
<dbReference type="EMBL" id="QFOI01000089">
    <property type="protein sequence ID" value="PZP49916.1"/>
    <property type="molecule type" value="Genomic_DNA"/>
</dbReference>
<keyword evidence="4" id="KW-0645">Protease</keyword>
<evidence type="ECO:0000313" key="15">
    <source>
        <dbReference type="Proteomes" id="UP000249645"/>
    </source>
</evidence>
<dbReference type="GO" id="GO:0005886">
    <property type="term" value="C:plasma membrane"/>
    <property type="evidence" value="ECO:0007669"/>
    <property type="project" value="UniProtKB-SubCell"/>
</dbReference>
<dbReference type="InterPro" id="IPR012338">
    <property type="entry name" value="Beta-lactam/transpept-like"/>
</dbReference>
<comment type="subcellular location">
    <subcellularLocation>
        <location evidence="2">Cell membrane</location>
    </subcellularLocation>
    <subcellularLocation>
        <location evidence="1">Membrane</location>
        <topology evidence="1">Single-pass membrane protein</topology>
    </subcellularLocation>
</comment>
<keyword evidence="4" id="KW-0378">Hydrolase</keyword>
<keyword evidence="4" id="KW-0121">Carboxypeptidase</keyword>
<gene>
    <name evidence="14" type="ORF">DI598_06760</name>
</gene>
<evidence type="ECO:0000256" key="4">
    <source>
        <dbReference type="ARBA" id="ARBA00022645"/>
    </source>
</evidence>
<evidence type="ECO:0000256" key="3">
    <source>
        <dbReference type="ARBA" id="ARBA00022475"/>
    </source>
</evidence>
<dbReference type="InterPro" id="IPR005311">
    <property type="entry name" value="PBP_dimer"/>
</dbReference>
<keyword evidence="10" id="KW-0961">Cell wall biogenesis/degradation</keyword>
<proteinExistence type="predicted"/>
<accession>A0A2W5GVP3</accession>
<dbReference type="Pfam" id="PF03717">
    <property type="entry name" value="PBP_dimer"/>
    <property type="match status" value="1"/>
</dbReference>
<name>A0A2W5GVP3_9SPHI</name>
<dbReference type="GO" id="GO:0009252">
    <property type="term" value="P:peptidoglycan biosynthetic process"/>
    <property type="evidence" value="ECO:0007669"/>
    <property type="project" value="UniProtKB-KW"/>
</dbReference>
<feature type="domain" description="Penicillin-binding protein transpeptidase" evidence="12">
    <location>
        <begin position="113"/>
        <end position="445"/>
    </location>
</feature>
<dbReference type="GO" id="GO:0008360">
    <property type="term" value="P:regulation of cell shape"/>
    <property type="evidence" value="ECO:0007669"/>
    <property type="project" value="UniProtKB-KW"/>
</dbReference>
<evidence type="ECO:0000259" key="13">
    <source>
        <dbReference type="Pfam" id="PF03717"/>
    </source>
</evidence>
<dbReference type="AlphaFoldDB" id="A0A2W5GVP3"/>
<evidence type="ECO:0000256" key="8">
    <source>
        <dbReference type="ARBA" id="ARBA00022989"/>
    </source>
</evidence>
<feature type="domain" description="Penicillin-binding protein dimerisation" evidence="13">
    <location>
        <begin position="2"/>
        <end position="73"/>
    </location>
</feature>
<feature type="region of interest" description="Disordered" evidence="11">
    <location>
        <begin position="508"/>
        <end position="543"/>
    </location>
</feature>
<dbReference type="InterPro" id="IPR050515">
    <property type="entry name" value="Beta-lactam/transpept"/>
</dbReference>
<feature type="non-terminal residue" evidence="14">
    <location>
        <position position="1"/>
    </location>
</feature>
<evidence type="ECO:0000256" key="5">
    <source>
        <dbReference type="ARBA" id="ARBA00022692"/>
    </source>
</evidence>
<sequence length="564" mass="62004">LQERSVRSYPFPVASNILGRLGEVDSSFLAKNADKGYQPGDFTGVTGLERTYESVLMGRRGVERYLRDNRGRLQGHWEKGMYDTAAKAGKNLFSTMDIGLQQLGEKLFQHKIGAAVALDPKTGGILAMITAPTFDPNLLSPANRRKNYGKLILDTARPMWNRAIQGQYPPGSTFKPLNALVALDEGLITPNFGVDCGGGYSGCGRFIRCTHSGGGHAANLRLALANSCNTYFSITYRMEVDNPKYGSVKKGYMAWKKYMNEFGLGRKLGVDLPSEQTGNIPDTSGYNKDFNGHWNSCSNVTLGIGQDRMTATPLQLANEAALIANGGFFYTPHLVDHIQDEDDDDKKMMAPYRQKHNALNINSAAFEAVHKGMADVATEGTADMIHVPGVKFAAKTGTAQNPHGKNHAVFIAYAPVENPRIAIAVIVENSGYGATWAGPIAGFMMEKYLNDSLTEGSKAEVERFSQVNLIPDAIKHWYYVKDSLKQAKILNQASKGVDSIPAANLFRQQEQPKTLFDPEAEPNKRENGDADDSIPYSPRWNNRNTIVLPDDKRIKGKNVNNKNN</sequence>
<keyword evidence="6" id="KW-0133">Cell shape</keyword>
<keyword evidence="7" id="KW-0573">Peptidoglycan synthesis</keyword>
<dbReference type="GO" id="GO:0071972">
    <property type="term" value="F:peptidoglycan L,D-transpeptidase activity"/>
    <property type="evidence" value="ECO:0007669"/>
    <property type="project" value="TreeGrafter"/>
</dbReference>
<evidence type="ECO:0000259" key="12">
    <source>
        <dbReference type="Pfam" id="PF00905"/>
    </source>
</evidence>
<comment type="caution">
    <text evidence="14">The sequence shown here is derived from an EMBL/GenBank/DDBJ whole genome shotgun (WGS) entry which is preliminary data.</text>
</comment>
<reference evidence="14 15" key="1">
    <citation type="submission" date="2017-11" db="EMBL/GenBank/DDBJ databases">
        <title>Infants hospitalized years apart are colonized by the same room-sourced microbial strains.</title>
        <authorList>
            <person name="Brooks B."/>
            <person name="Olm M.R."/>
            <person name="Firek B.A."/>
            <person name="Baker R."/>
            <person name="Thomas B.C."/>
            <person name="Morowitz M.J."/>
            <person name="Banfield J.F."/>
        </authorList>
    </citation>
    <scope>NUCLEOTIDE SEQUENCE [LARGE SCALE GENOMIC DNA]</scope>
    <source>
        <strain evidence="14">S2_009_000_R2_76</strain>
    </source>
</reference>
<dbReference type="InterPro" id="IPR036138">
    <property type="entry name" value="PBP_dimer_sf"/>
</dbReference>